<comment type="caution">
    <text evidence="2">The sequence shown here is derived from an EMBL/GenBank/DDBJ whole genome shotgun (WGS) entry which is preliminary data.</text>
</comment>
<sequence length="397" mass="46044">MEELLLFQQILLEGISNKTRYLLDKIDWSNRLIAIKGARGTGKTTLLLQRLGRQSSNNSEMLYATLDDLYFLKSSLIDLAKEFTLNGGTHLFLDEVHKYPYWSRELKLIYDRYPKLNIVFTSSSMLEIYKGESDLSRRAVTYELNELSFREFLEFGYDIELPVFQLEEILDHHQNISREIIQKLDSPVKYFQEYLQYGCYPYFQEGREVYLGKLLRTASLIIETDMNVVEGIVYEDSLKIKKLLVAIAQSAPFTPNISKLSERLGMNRKFLIQAIRLLESAHLIMQFFKPGKGIGTFTKPEKLYLNNPNLVVALGETKAEKGTLRETFFANQIRNFHQVNLAEKGDFLIDEKFIFEVGGKSKNNKQIQNIPNSFVVRDDIEVGVMNTIPLWLFGFLY</sequence>
<dbReference type="PANTHER" id="PTHR42990">
    <property type="entry name" value="ATPASE"/>
    <property type="match status" value="1"/>
</dbReference>
<reference evidence="3" key="1">
    <citation type="journal article" date="2019" name="Int. J. Syst. Evol. Microbiol.">
        <title>The Global Catalogue of Microorganisms (GCM) 10K type strain sequencing project: providing services to taxonomists for standard genome sequencing and annotation.</title>
        <authorList>
            <consortium name="The Broad Institute Genomics Platform"/>
            <consortium name="The Broad Institute Genome Sequencing Center for Infectious Disease"/>
            <person name="Wu L."/>
            <person name="Ma J."/>
        </authorList>
    </citation>
    <scope>NUCLEOTIDE SEQUENCE [LARGE SCALE GENOMIC DNA]</scope>
    <source>
        <strain evidence="3">CGMCC 1.15422</strain>
    </source>
</reference>
<keyword evidence="3" id="KW-1185">Reference proteome</keyword>
<dbReference type="Proteomes" id="UP000605733">
    <property type="component" value="Unassembled WGS sequence"/>
</dbReference>
<protein>
    <submittedName>
        <fullName evidence="2">ATPase AAA</fullName>
    </submittedName>
</protein>
<dbReference type="SUPFAM" id="SSF52540">
    <property type="entry name" value="P-loop containing nucleoside triphosphate hydrolases"/>
    <property type="match status" value="1"/>
</dbReference>
<accession>A0ABQ1WHT9</accession>
<proteinExistence type="predicted"/>
<dbReference type="PANTHER" id="PTHR42990:SF1">
    <property type="entry name" value="AAA+ ATPASE DOMAIN-CONTAINING PROTEIN"/>
    <property type="match status" value="1"/>
</dbReference>
<name>A0ABQ1WHT9_9FLAO</name>
<organism evidence="2 3">
    <name type="scientific">Christiangramia forsetii</name>
    <dbReference type="NCBI Taxonomy" id="411153"/>
    <lineage>
        <taxon>Bacteria</taxon>
        <taxon>Pseudomonadati</taxon>
        <taxon>Bacteroidota</taxon>
        <taxon>Flavobacteriia</taxon>
        <taxon>Flavobacteriales</taxon>
        <taxon>Flavobacteriaceae</taxon>
        <taxon>Christiangramia</taxon>
    </lineage>
</organism>
<dbReference type="EMBL" id="BMIX01000002">
    <property type="protein sequence ID" value="GGG29841.1"/>
    <property type="molecule type" value="Genomic_DNA"/>
</dbReference>
<gene>
    <name evidence="2" type="ORF">GCM10011532_11610</name>
</gene>
<evidence type="ECO:0000313" key="2">
    <source>
        <dbReference type="EMBL" id="GGG29841.1"/>
    </source>
</evidence>
<evidence type="ECO:0000313" key="3">
    <source>
        <dbReference type="Proteomes" id="UP000605733"/>
    </source>
</evidence>
<dbReference type="InterPro" id="IPR027417">
    <property type="entry name" value="P-loop_NTPase"/>
</dbReference>
<feature type="domain" description="AAA" evidence="1">
    <location>
        <begin position="30"/>
        <end position="153"/>
    </location>
</feature>
<dbReference type="RefSeq" id="WP_011711200.1">
    <property type="nucleotide sequence ID" value="NZ_BMIX01000002.1"/>
</dbReference>
<evidence type="ECO:0000259" key="1">
    <source>
        <dbReference type="Pfam" id="PF13173"/>
    </source>
</evidence>
<dbReference type="InterPro" id="IPR041682">
    <property type="entry name" value="AAA_14"/>
</dbReference>
<dbReference type="Pfam" id="PF13173">
    <property type="entry name" value="AAA_14"/>
    <property type="match status" value="1"/>
</dbReference>